<dbReference type="InterPro" id="IPR001347">
    <property type="entry name" value="SIS_dom"/>
</dbReference>
<dbReference type="PANTHER" id="PTHR30514:SF10">
    <property type="entry name" value="MURR_RPIR FAMILY TRANSCRIPTIONAL REGULATOR"/>
    <property type="match status" value="1"/>
</dbReference>
<sequence length="167" mass="19329">MDILVPETLKQAAEVLKNANNIICYGIGSSLNVANEMCYNLQVIGKNAFLANTIHDIFLQIQTNSRDKYVICFFSKSMKTKENKFLLSLLQKYGISVILITNNRRYVSENKTIVIHFYTLEQKTRIIALSSKVSQLFIADILLRKIYLSKTEEEKSDILLEFHEKWQ</sequence>
<reference evidence="2" key="1">
    <citation type="submission" date="2023-07" db="EMBL/GenBank/DDBJ databases">
        <title>Genomic Encyclopedia of Type Strains, Phase IV (KMG-IV): sequencing the most valuable type-strain genomes for metagenomic binning, comparative biology and taxonomic classification.</title>
        <authorList>
            <person name="Goeker M."/>
        </authorList>
    </citation>
    <scope>NUCLEOTIDE SEQUENCE [LARGE SCALE GENOMIC DNA]</scope>
    <source>
        <strain evidence="2">DSM 21204</strain>
    </source>
</reference>
<dbReference type="InterPro" id="IPR047640">
    <property type="entry name" value="RpiR-like"/>
</dbReference>
<evidence type="ECO:0000313" key="2">
    <source>
        <dbReference type="EMBL" id="MDQ0513882.1"/>
    </source>
</evidence>
<dbReference type="CDD" id="cd05013">
    <property type="entry name" value="SIS_RpiR"/>
    <property type="match status" value="1"/>
</dbReference>
<evidence type="ECO:0000313" key="3">
    <source>
        <dbReference type="Proteomes" id="UP001240643"/>
    </source>
</evidence>
<keyword evidence="2" id="KW-0238">DNA-binding</keyword>
<dbReference type="RefSeq" id="WP_256547424.1">
    <property type="nucleotide sequence ID" value="NZ_CP101809.1"/>
</dbReference>
<dbReference type="GO" id="GO:0003677">
    <property type="term" value="F:DNA binding"/>
    <property type="evidence" value="ECO:0007669"/>
    <property type="project" value="UniProtKB-KW"/>
</dbReference>
<dbReference type="PANTHER" id="PTHR30514">
    <property type="entry name" value="GLUCOKINASE"/>
    <property type="match status" value="1"/>
</dbReference>
<dbReference type="Gene3D" id="3.40.50.10490">
    <property type="entry name" value="Glucose-6-phosphate isomerase like protein, domain 1"/>
    <property type="match status" value="1"/>
</dbReference>
<dbReference type="InterPro" id="IPR046348">
    <property type="entry name" value="SIS_dom_sf"/>
</dbReference>
<feature type="domain" description="SIS" evidence="1">
    <location>
        <begin position="16"/>
        <end position="143"/>
    </location>
</feature>
<evidence type="ECO:0000259" key="1">
    <source>
        <dbReference type="Pfam" id="PF01380"/>
    </source>
</evidence>
<dbReference type="SUPFAM" id="SSF53697">
    <property type="entry name" value="SIS domain"/>
    <property type="match status" value="1"/>
</dbReference>
<name>A0ABU0LYV2_9BACT</name>
<keyword evidence="3" id="KW-1185">Reference proteome</keyword>
<dbReference type="Proteomes" id="UP001240643">
    <property type="component" value="Unassembled WGS sequence"/>
</dbReference>
<accession>A0ABU0LYV2</accession>
<protein>
    <submittedName>
        <fullName evidence="2">DNA-binding MurR/RpiR family transcriptional regulator</fullName>
    </submittedName>
</protein>
<organism evidence="2 3">
    <name type="scientific">Mycoplasmoides fastidiosum</name>
    <dbReference type="NCBI Taxonomy" id="92758"/>
    <lineage>
        <taxon>Bacteria</taxon>
        <taxon>Bacillati</taxon>
        <taxon>Mycoplasmatota</taxon>
        <taxon>Mycoplasmoidales</taxon>
        <taxon>Mycoplasmoidaceae</taxon>
        <taxon>Mycoplasmoides</taxon>
    </lineage>
</organism>
<dbReference type="InterPro" id="IPR035472">
    <property type="entry name" value="RpiR-like_SIS"/>
</dbReference>
<comment type="caution">
    <text evidence="2">The sequence shown here is derived from an EMBL/GenBank/DDBJ whole genome shotgun (WGS) entry which is preliminary data.</text>
</comment>
<gene>
    <name evidence="2" type="ORF">J2Z62_000320</name>
</gene>
<dbReference type="Pfam" id="PF01380">
    <property type="entry name" value="SIS"/>
    <property type="match status" value="1"/>
</dbReference>
<proteinExistence type="predicted"/>
<dbReference type="EMBL" id="JAUSWO010000001">
    <property type="protein sequence ID" value="MDQ0513882.1"/>
    <property type="molecule type" value="Genomic_DNA"/>
</dbReference>